<sequence length="166" mass="17921">MPSITNIANMCSHLQNASKARLGITSVKNCKYNLQLALALHRSGFFSAVYRAGPNPPTMDMMVAKSPVVVTHENVAQMRLWLGLKYWDGKPVLGKANAISTPKRLMTANIKELARLTRGFPTKVSGGVVPGLNIGECLFVSTSQGVLEVREALAKKQGGLLVCRVS</sequence>
<dbReference type="GO" id="GO:0006412">
    <property type="term" value="P:translation"/>
    <property type="evidence" value="ECO:0007669"/>
    <property type="project" value="InterPro"/>
</dbReference>
<keyword evidence="2" id="KW-0689">Ribosomal protein</keyword>
<dbReference type="OrthoDB" id="409928at2759"/>
<dbReference type="AlphaFoldDB" id="A0A395SZ66"/>
<dbReference type="GO" id="GO:0003735">
    <property type="term" value="F:structural constituent of ribosome"/>
    <property type="evidence" value="ECO:0007669"/>
    <property type="project" value="InterPro"/>
</dbReference>
<name>A0A395SZ66_9HYPO</name>
<dbReference type="FunFam" id="3.30.1370.30:FF:000006">
    <property type="entry name" value="40S ribosomal protein S8"/>
    <property type="match status" value="1"/>
</dbReference>
<dbReference type="InterPro" id="IPR000630">
    <property type="entry name" value="Ribosomal_uS8"/>
</dbReference>
<keyword evidence="3" id="KW-0687">Ribonucleoprotein</keyword>
<dbReference type="Gene3D" id="3.30.1490.10">
    <property type="match status" value="1"/>
</dbReference>
<dbReference type="Gene3D" id="3.30.1370.30">
    <property type="match status" value="1"/>
</dbReference>
<accession>A0A395SZ66</accession>
<organism evidence="4 5">
    <name type="scientific">Fusarium longipes</name>
    <dbReference type="NCBI Taxonomy" id="694270"/>
    <lineage>
        <taxon>Eukaryota</taxon>
        <taxon>Fungi</taxon>
        <taxon>Dikarya</taxon>
        <taxon>Ascomycota</taxon>
        <taxon>Pezizomycotina</taxon>
        <taxon>Sordariomycetes</taxon>
        <taxon>Hypocreomycetidae</taxon>
        <taxon>Hypocreales</taxon>
        <taxon>Nectriaceae</taxon>
        <taxon>Fusarium</taxon>
    </lineage>
</organism>
<dbReference type="Pfam" id="PF00410">
    <property type="entry name" value="Ribosomal_S8"/>
    <property type="match status" value="1"/>
</dbReference>
<comment type="similarity">
    <text evidence="1">Belongs to the universal ribosomal protein uS8 family.</text>
</comment>
<dbReference type="GO" id="GO:0005840">
    <property type="term" value="C:ribosome"/>
    <property type="evidence" value="ECO:0007669"/>
    <property type="project" value="UniProtKB-KW"/>
</dbReference>
<evidence type="ECO:0000256" key="3">
    <source>
        <dbReference type="ARBA" id="ARBA00023274"/>
    </source>
</evidence>
<dbReference type="InterPro" id="IPR035987">
    <property type="entry name" value="Ribosomal_uS8_sf"/>
</dbReference>
<proteinExistence type="inferred from homology"/>
<dbReference type="SUPFAM" id="SSF56047">
    <property type="entry name" value="Ribosomal protein S8"/>
    <property type="match status" value="1"/>
</dbReference>
<dbReference type="GO" id="GO:1990904">
    <property type="term" value="C:ribonucleoprotein complex"/>
    <property type="evidence" value="ECO:0007669"/>
    <property type="project" value="UniProtKB-KW"/>
</dbReference>
<comment type="caution">
    <text evidence="4">The sequence shown here is derived from an EMBL/GenBank/DDBJ whole genome shotgun (WGS) entry which is preliminary data.</text>
</comment>
<gene>
    <name evidence="4" type="ORF">FLONG3_4469</name>
</gene>
<evidence type="ECO:0000313" key="5">
    <source>
        <dbReference type="Proteomes" id="UP000266234"/>
    </source>
</evidence>
<dbReference type="STRING" id="694270.A0A395SZ66"/>
<dbReference type="EMBL" id="PXOG01000094">
    <property type="protein sequence ID" value="RGP77419.1"/>
    <property type="molecule type" value="Genomic_DNA"/>
</dbReference>
<evidence type="ECO:0000256" key="2">
    <source>
        <dbReference type="ARBA" id="ARBA00022980"/>
    </source>
</evidence>
<reference evidence="4 5" key="1">
    <citation type="journal article" date="2018" name="PLoS Pathog.">
        <title>Evolution of structural diversity of trichothecenes, a family of toxins produced by plant pathogenic and entomopathogenic fungi.</title>
        <authorList>
            <person name="Proctor R.H."/>
            <person name="McCormick S.P."/>
            <person name="Kim H.S."/>
            <person name="Cardoza R.E."/>
            <person name="Stanley A.M."/>
            <person name="Lindo L."/>
            <person name="Kelly A."/>
            <person name="Brown D.W."/>
            <person name="Lee T."/>
            <person name="Vaughan M.M."/>
            <person name="Alexander N.J."/>
            <person name="Busman M."/>
            <person name="Gutierrez S."/>
        </authorList>
    </citation>
    <scope>NUCLEOTIDE SEQUENCE [LARGE SCALE GENOMIC DNA]</scope>
    <source>
        <strain evidence="4 5">NRRL 20695</strain>
    </source>
</reference>
<evidence type="ECO:0000256" key="1">
    <source>
        <dbReference type="ARBA" id="ARBA00006471"/>
    </source>
</evidence>
<keyword evidence="5" id="KW-1185">Reference proteome</keyword>
<protein>
    <submittedName>
        <fullName evidence="4">30s ribosomal s8</fullName>
    </submittedName>
</protein>
<evidence type="ECO:0000313" key="4">
    <source>
        <dbReference type="EMBL" id="RGP77419.1"/>
    </source>
</evidence>
<dbReference type="Proteomes" id="UP000266234">
    <property type="component" value="Unassembled WGS sequence"/>
</dbReference>